<dbReference type="WBParaSite" id="ES5_v2.g21762.t1">
    <property type="protein sequence ID" value="ES5_v2.g21762.t1"/>
    <property type="gene ID" value="ES5_v2.g21762"/>
</dbReference>
<accession>A0AC34FY50</accession>
<organism evidence="1 2">
    <name type="scientific">Panagrolaimus sp. ES5</name>
    <dbReference type="NCBI Taxonomy" id="591445"/>
    <lineage>
        <taxon>Eukaryota</taxon>
        <taxon>Metazoa</taxon>
        <taxon>Ecdysozoa</taxon>
        <taxon>Nematoda</taxon>
        <taxon>Chromadorea</taxon>
        <taxon>Rhabditida</taxon>
        <taxon>Tylenchina</taxon>
        <taxon>Panagrolaimomorpha</taxon>
        <taxon>Panagrolaimoidea</taxon>
        <taxon>Panagrolaimidae</taxon>
        <taxon>Panagrolaimus</taxon>
    </lineage>
</organism>
<sequence length="279" mass="32044">MPLKKNSVYTPLLISADLAVNVAETIAVVGVTKSGYVFTEFVFTDFGYQELRQEKVEASGKDNPKIYRDKIIGENDTKKFIFSSPKNIRLHNFLTRKVLKSTNVPKIVRCVPDNSSEEYISKFVVEVSKWLMDQIYVKYHIIPTCSKRLVGNELFISFKNKKPLFFKKALEPVKSQSTDKDDEIPAIVTKCVVYDLIKILSIPIDDPKVEENWKFEFTKDSENPILIKFDDREDDEKLLSPPTLIMALFLKEHKKAVKAETGKKPDKFGFCILDENYGL</sequence>
<evidence type="ECO:0000313" key="1">
    <source>
        <dbReference type="Proteomes" id="UP000887579"/>
    </source>
</evidence>
<proteinExistence type="predicted"/>
<protein>
    <submittedName>
        <fullName evidence="2">Uncharacterized protein</fullName>
    </submittedName>
</protein>
<name>A0AC34FY50_9BILA</name>
<dbReference type="Proteomes" id="UP000887579">
    <property type="component" value="Unplaced"/>
</dbReference>
<evidence type="ECO:0000313" key="2">
    <source>
        <dbReference type="WBParaSite" id="ES5_v2.g21762.t1"/>
    </source>
</evidence>
<reference evidence="2" key="1">
    <citation type="submission" date="2022-11" db="UniProtKB">
        <authorList>
            <consortium name="WormBaseParasite"/>
        </authorList>
    </citation>
    <scope>IDENTIFICATION</scope>
</reference>